<proteinExistence type="predicted"/>
<evidence type="ECO:0000259" key="6">
    <source>
        <dbReference type="PROSITE" id="PS50932"/>
    </source>
</evidence>
<dbReference type="Gene3D" id="1.10.260.40">
    <property type="entry name" value="lambda repressor-like DNA-binding domains"/>
    <property type="match status" value="1"/>
</dbReference>
<dbReference type="EMBL" id="BAABEP010000048">
    <property type="protein sequence ID" value="GAA3749106.1"/>
    <property type="molecule type" value="Genomic_DNA"/>
</dbReference>
<evidence type="ECO:0000256" key="1">
    <source>
        <dbReference type="ARBA" id="ARBA00022491"/>
    </source>
</evidence>
<sequence>MLTLRDIAGHVGVSISTVSLVLNDRDEGRVNADTAARIRRTASELGYVPNQLARSLKKGQTHTIGLVSDRVATVPFSGHMLAGAQQAAWDEGYLLLLIDTAGNDELQRPAVRSLLQRNIEALVFATTYHRLVDLPEVPRSVPVVVLDGRPSDPASRADFVVPDEAAGARAGVARLVAAGHRRIGFCTVPSYPVAARLRRQGYEEALRAAGLPLDPTLVAAAEDANTRAADAPAARLLDRPDRPTAVFCFGDQIAMGFYQAARARGLDVPRDLSVVGFDNQEYVADALSPGLTTVQLPHGAMGAWAAHRALRRITGEAADAPPEGHLMPCPLVERDSVAPPPDTR</sequence>
<dbReference type="InterPro" id="IPR000843">
    <property type="entry name" value="HTH_LacI"/>
</dbReference>
<dbReference type="CDD" id="cd06288">
    <property type="entry name" value="PBP1_sucrose_transcription_regulator"/>
    <property type="match status" value="1"/>
</dbReference>
<keyword evidence="1" id="KW-0678">Repressor</keyword>
<dbReference type="InterPro" id="IPR010982">
    <property type="entry name" value="Lambda_DNA-bd_dom_sf"/>
</dbReference>
<evidence type="ECO:0000313" key="8">
    <source>
        <dbReference type="Proteomes" id="UP001499884"/>
    </source>
</evidence>
<evidence type="ECO:0000256" key="4">
    <source>
        <dbReference type="ARBA" id="ARBA00023163"/>
    </source>
</evidence>
<evidence type="ECO:0000313" key="7">
    <source>
        <dbReference type="EMBL" id="GAA3749106.1"/>
    </source>
</evidence>
<reference evidence="8" key="1">
    <citation type="journal article" date="2019" name="Int. J. Syst. Evol. Microbiol.">
        <title>The Global Catalogue of Microorganisms (GCM) 10K type strain sequencing project: providing services to taxonomists for standard genome sequencing and annotation.</title>
        <authorList>
            <consortium name="The Broad Institute Genomics Platform"/>
            <consortium name="The Broad Institute Genome Sequencing Center for Infectious Disease"/>
            <person name="Wu L."/>
            <person name="Ma J."/>
        </authorList>
    </citation>
    <scope>NUCLEOTIDE SEQUENCE [LARGE SCALE GENOMIC DNA]</scope>
    <source>
        <strain evidence="8">JCM 30846</strain>
    </source>
</reference>
<protein>
    <submittedName>
        <fullName evidence="7">LacI family DNA-binding transcriptional regulator</fullName>
    </submittedName>
</protein>
<dbReference type="Gene3D" id="3.40.50.2300">
    <property type="match status" value="2"/>
</dbReference>
<keyword evidence="2" id="KW-0805">Transcription regulation</keyword>
<keyword evidence="8" id="KW-1185">Reference proteome</keyword>
<evidence type="ECO:0000256" key="3">
    <source>
        <dbReference type="ARBA" id="ARBA00023125"/>
    </source>
</evidence>
<organism evidence="7 8">
    <name type="scientific">Streptomyces tremellae</name>
    <dbReference type="NCBI Taxonomy" id="1124239"/>
    <lineage>
        <taxon>Bacteria</taxon>
        <taxon>Bacillati</taxon>
        <taxon>Actinomycetota</taxon>
        <taxon>Actinomycetes</taxon>
        <taxon>Kitasatosporales</taxon>
        <taxon>Streptomycetaceae</taxon>
        <taxon>Streptomyces</taxon>
    </lineage>
</organism>
<dbReference type="PANTHER" id="PTHR30146">
    <property type="entry name" value="LACI-RELATED TRANSCRIPTIONAL REPRESSOR"/>
    <property type="match status" value="1"/>
</dbReference>
<name>A0ABP7FYF5_9ACTN</name>
<dbReference type="SUPFAM" id="SSF53822">
    <property type="entry name" value="Periplasmic binding protein-like I"/>
    <property type="match status" value="1"/>
</dbReference>
<dbReference type="GO" id="GO:0003677">
    <property type="term" value="F:DNA binding"/>
    <property type="evidence" value="ECO:0007669"/>
    <property type="project" value="UniProtKB-KW"/>
</dbReference>
<dbReference type="PANTHER" id="PTHR30146:SF148">
    <property type="entry name" value="HTH-TYPE TRANSCRIPTIONAL REPRESSOR PURR-RELATED"/>
    <property type="match status" value="1"/>
</dbReference>
<dbReference type="CDD" id="cd01392">
    <property type="entry name" value="HTH_LacI"/>
    <property type="match status" value="1"/>
</dbReference>
<keyword evidence="3 7" id="KW-0238">DNA-binding</keyword>
<dbReference type="PROSITE" id="PS50932">
    <property type="entry name" value="HTH_LACI_2"/>
    <property type="match status" value="1"/>
</dbReference>
<accession>A0ABP7FYF5</accession>
<gene>
    <name evidence="7" type="ORF">GCM10023082_51530</name>
</gene>
<feature type="region of interest" description="Disordered" evidence="5">
    <location>
        <begin position="319"/>
        <end position="344"/>
    </location>
</feature>
<dbReference type="InterPro" id="IPR046335">
    <property type="entry name" value="LacI/GalR-like_sensor"/>
</dbReference>
<dbReference type="Proteomes" id="UP001499884">
    <property type="component" value="Unassembled WGS sequence"/>
</dbReference>
<keyword evidence="4" id="KW-0804">Transcription</keyword>
<feature type="domain" description="HTH lacI-type" evidence="6">
    <location>
        <begin position="2"/>
        <end position="58"/>
    </location>
</feature>
<dbReference type="SUPFAM" id="SSF47413">
    <property type="entry name" value="lambda repressor-like DNA-binding domains"/>
    <property type="match status" value="1"/>
</dbReference>
<dbReference type="InterPro" id="IPR028082">
    <property type="entry name" value="Peripla_BP_I"/>
</dbReference>
<dbReference type="RefSeq" id="WP_345652160.1">
    <property type="nucleotide sequence ID" value="NZ_BAABEP010000048.1"/>
</dbReference>
<dbReference type="Pfam" id="PF13377">
    <property type="entry name" value="Peripla_BP_3"/>
    <property type="match status" value="1"/>
</dbReference>
<evidence type="ECO:0000256" key="5">
    <source>
        <dbReference type="SAM" id="MobiDB-lite"/>
    </source>
</evidence>
<evidence type="ECO:0000256" key="2">
    <source>
        <dbReference type="ARBA" id="ARBA00023015"/>
    </source>
</evidence>
<comment type="caution">
    <text evidence="7">The sequence shown here is derived from an EMBL/GenBank/DDBJ whole genome shotgun (WGS) entry which is preliminary data.</text>
</comment>
<dbReference type="SMART" id="SM00354">
    <property type="entry name" value="HTH_LACI"/>
    <property type="match status" value="1"/>
</dbReference>
<dbReference type="Pfam" id="PF00356">
    <property type="entry name" value="LacI"/>
    <property type="match status" value="1"/>
</dbReference>